<reference evidence="1" key="1">
    <citation type="submission" date="2023-10" db="EMBL/GenBank/DDBJ databases">
        <authorList>
            <person name="Chen Y."/>
            <person name="Shah S."/>
            <person name="Dougan E. K."/>
            <person name="Thang M."/>
            <person name="Chan C."/>
        </authorList>
    </citation>
    <scope>NUCLEOTIDE SEQUENCE [LARGE SCALE GENOMIC DNA]</scope>
</reference>
<protein>
    <submittedName>
        <fullName evidence="1">Uncharacterized protein</fullName>
    </submittedName>
</protein>
<gene>
    <name evidence="1" type="ORF">PCOR1329_LOCUS1667</name>
</gene>
<evidence type="ECO:0000313" key="1">
    <source>
        <dbReference type="EMBL" id="CAK0790374.1"/>
    </source>
</evidence>
<accession>A0ABN9PEB4</accession>
<organism evidence="1 2">
    <name type="scientific">Prorocentrum cordatum</name>
    <dbReference type="NCBI Taxonomy" id="2364126"/>
    <lineage>
        <taxon>Eukaryota</taxon>
        <taxon>Sar</taxon>
        <taxon>Alveolata</taxon>
        <taxon>Dinophyceae</taxon>
        <taxon>Prorocentrales</taxon>
        <taxon>Prorocentraceae</taxon>
        <taxon>Prorocentrum</taxon>
    </lineage>
</organism>
<comment type="caution">
    <text evidence="1">The sequence shown here is derived from an EMBL/GenBank/DDBJ whole genome shotgun (WGS) entry which is preliminary data.</text>
</comment>
<proteinExistence type="predicted"/>
<feature type="non-terminal residue" evidence="1">
    <location>
        <position position="198"/>
    </location>
</feature>
<keyword evidence="2" id="KW-1185">Reference proteome</keyword>
<name>A0ABN9PEB4_9DINO</name>
<dbReference type="Proteomes" id="UP001189429">
    <property type="component" value="Unassembled WGS sequence"/>
</dbReference>
<sequence>VYNQMFSAKKPPAGTIGSCDLTRKPSKRFGSYLHVDALPCMTTKSHYLWLLGASPNKVWGEGRFMTLAERCQAMGFVPDSLVGVIRASTIVIALGNTMPVPTIGRVMVPIHRLLKLFEDATETFRVVPWFLRLPPLVDDQQALDNEQTVGNVQVADWAKRLPPVAVFQSPPKLRRVGERSEGAAEAPGQQKLTAFFKR</sequence>
<dbReference type="EMBL" id="CAUYUJ010000410">
    <property type="protein sequence ID" value="CAK0790374.1"/>
    <property type="molecule type" value="Genomic_DNA"/>
</dbReference>
<evidence type="ECO:0000313" key="2">
    <source>
        <dbReference type="Proteomes" id="UP001189429"/>
    </source>
</evidence>
<feature type="non-terminal residue" evidence="1">
    <location>
        <position position="1"/>
    </location>
</feature>